<evidence type="ECO:0000259" key="5">
    <source>
        <dbReference type="Pfam" id="PF00535"/>
    </source>
</evidence>
<evidence type="ECO:0000313" key="6">
    <source>
        <dbReference type="EMBL" id="MBB6735838.1"/>
    </source>
</evidence>
<dbReference type="AlphaFoldDB" id="A0A7X0STJ5"/>
<keyword evidence="4 6" id="KW-0808">Transferase</keyword>
<reference evidence="6 7" key="1">
    <citation type="submission" date="2020-08" db="EMBL/GenBank/DDBJ databases">
        <title>Cohnella phylogeny.</title>
        <authorList>
            <person name="Dunlap C."/>
        </authorList>
    </citation>
    <scope>NUCLEOTIDE SEQUENCE [LARGE SCALE GENOMIC DNA]</scope>
    <source>
        <strain evidence="6 7">CBP 2801</strain>
    </source>
</reference>
<evidence type="ECO:0000256" key="3">
    <source>
        <dbReference type="ARBA" id="ARBA00022676"/>
    </source>
</evidence>
<keyword evidence="3" id="KW-0328">Glycosyltransferase</keyword>
<comment type="caution">
    <text evidence="6">The sequence shown here is derived from an EMBL/GenBank/DDBJ whole genome shotgun (WGS) entry which is preliminary data.</text>
</comment>
<dbReference type="InterPro" id="IPR001173">
    <property type="entry name" value="Glyco_trans_2-like"/>
</dbReference>
<dbReference type="InterPro" id="IPR029063">
    <property type="entry name" value="SAM-dependent_MTases_sf"/>
</dbReference>
<evidence type="ECO:0000256" key="4">
    <source>
        <dbReference type="ARBA" id="ARBA00022679"/>
    </source>
</evidence>
<comment type="similarity">
    <text evidence="2">Belongs to the glycosyltransferase 2 family.</text>
</comment>
<gene>
    <name evidence="6" type="ORF">H7C18_33495</name>
</gene>
<dbReference type="Gene3D" id="3.90.550.10">
    <property type="entry name" value="Spore Coat Polysaccharide Biosynthesis Protein SpsA, Chain A"/>
    <property type="match status" value="1"/>
</dbReference>
<evidence type="ECO:0000256" key="2">
    <source>
        <dbReference type="ARBA" id="ARBA00006739"/>
    </source>
</evidence>
<dbReference type="Proteomes" id="UP000564644">
    <property type="component" value="Unassembled WGS sequence"/>
</dbReference>
<dbReference type="Pfam" id="PF13489">
    <property type="entry name" value="Methyltransf_23"/>
    <property type="match status" value="1"/>
</dbReference>
<feature type="domain" description="Glycosyltransferase 2-like" evidence="5">
    <location>
        <begin position="4"/>
        <end position="125"/>
    </location>
</feature>
<dbReference type="CDD" id="cd02440">
    <property type="entry name" value="AdoMet_MTases"/>
    <property type="match status" value="1"/>
</dbReference>
<dbReference type="CDD" id="cd04186">
    <property type="entry name" value="GT_2_like_c"/>
    <property type="match status" value="1"/>
</dbReference>
<evidence type="ECO:0000256" key="1">
    <source>
        <dbReference type="ARBA" id="ARBA00004776"/>
    </source>
</evidence>
<organism evidence="6 7">
    <name type="scientific">Cohnella zeiphila</name>
    <dbReference type="NCBI Taxonomy" id="2761120"/>
    <lineage>
        <taxon>Bacteria</taxon>
        <taxon>Bacillati</taxon>
        <taxon>Bacillota</taxon>
        <taxon>Bacilli</taxon>
        <taxon>Bacillales</taxon>
        <taxon>Paenibacillaceae</taxon>
        <taxon>Cohnella</taxon>
    </lineage>
</organism>
<dbReference type="Gene3D" id="3.40.50.150">
    <property type="entry name" value="Vaccinia Virus protein VP39"/>
    <property type="match status" value="1"/>
</dbReference>
<sequence>MTTSIVILTRNQLALTQACIESIRRYTPPEPYELIVVDNASNDGTVEWLKKQPDVRLIANRENVGFPRGCNQGMRQATGDRLLLLNNDTVVTPRWLEQLIACLESDETIGAVGPVTNSASYYTAVQVSYRDREEMFAFAEDYNRSNPSGWEERTKLIGYCLLLKRAAYETVGELDVRYSPGNFEDDDYCIRLRLAGYRLMLCTDTFIHHEGSATFRQDMDRYQQSYQRSAVHFTEKWGYNPNVFHIRHDMIGWIDEPRERPLRILELECAGGATLLELKDRYPNAELFGIERDGHAAELASLVASVITGEPEFVRVPVPPGSFDYILFGDALEHHGNPVDLLRQYVPYLKDDGKLIARVSNVAHFSVIRNLLRGEWSGSEDRSQLRFYTLASLTRMFQMAGLHHLECRGQTNGKPSPRDEHWIREMARKEGSSMVDHWMSSHFIVRGHLTCLSPGAPNSPGYSRLKRLVRRLEWEIDPSRTTAELADLFLAEEARLLDAARILERAVADKAAMAGKLARILCERGVAASEQQTIRALLGGQPDA</sequence>
<dbReference type="PANTHER" id="PTHR43179:SF12">
    <property type="entry name" value="GALACTOFURANOSYLTRANSFERASE GLFT2"/>
    <property type="match status" value="1"/>
</dbReference>
<name>A0A7X0STJ5_9BACL</name>
<dbReference type="RefSeq" id="WP_185133482.1">
    <property type="nucleotide sequence ID" value="NZ_JACJVO010000056.1"/>
</dbReference>
<proteinExistence type="inferred from homology"/>
<dbReference type="PANTHER" id="PTHR43179">
    <property type="entry name" value="RHAMNOSYLTRANSFERASE WBBL"/>
    <property type="match status" value="1"/>
</dbReference>
<keyword evidence="7" id="KW-1185">Reference proteome</keyword>
<protein>
    <submittedName>
        <fullName evidence="6">Glycosyltransferase</fullName>
    </submittedName>
</protein>
<dbReference type="GO" id="GO:0016757">
    <property type="term" value="F:glycosyltransferase activity"/>
    <property type="evidence" value="ECO:0007669"/>
    <property type="project" value="UniProtKB-KW"/>
</dbReference>
<comment type="pathway">
    <text evidence="1">Cell wall biogenesis; cell wall polysaccharide biosynthesis.</text>
</comment>
<dbReference type="EMBL" id="JACJVO010000056">
    <property type="protein sequence ID" value="MBB6735838.1"/>
    <property type="molecule type" value="Genomic_DNA"/>
</dbReference>
<dbReference type="SUPFAM" id="SSF53335">
    <property type="entry name" value="S-adenosyl-L-methionine-dependent methyltransferases"/>
    <property type="match status" value="1"/>
</dbReference>
<dbReference type="SUPFAM" id="SSF53448">
    <property type="entry name" value="Nucleotide-diphospho-sugar transferases"/>
    <property type="match status" value="1"/>
</dbReference>
<dbReference type="InterPro" id="IPR029044">
    <property type="entry name" value="Nucleotide-diphossugar_trans"/>
</dbReference>
<evidence type="ECO:0000313" key="7">
    <source>
        <dbReference type="Proteomes" id="UP000564644"/>
    </source>
</evidence>
<accession>A0A7X0STJ5</accession>
<dbReference type="Pfam" id="PF00535">
    <property type="entry name" value="Glycos_transf_2"/>
    <property type="match status" value="1"/>
</dbReference>